<dbReference type="GO" id="GO:0007165">
    <property type="term" value="P:signal transduction"/>
    <property type="evidence" value="ECO:0007669"/>
    <property type="project" value="InterPro"/>
</dbReference>
<dbReference type="PROSITE" id="PS00652">
    <property type="entry name" value="TNFR_NGFR_1"/>
    <property type="match status" value="2"/>
</dbReference>
<dbReference type="PROSITE" id="PS50050">
    <property type="entry name" value="TNFR_NGFR_2"/>
    <property type="match status" value="2"/>
</dbReference>
<dbReference type="GO" id="GO:0050830">
    <property type="term" value="P:defense response to Gram-positive bacterium"/>
    <property type="evidence" value="ECO:0007669"/>
    <property type="project" value="TreeGrafter"/>
</dbReference>
<dbReference type="GO" id="GO:2000406">
    <property type="term" value="P:positive regulation of T cell migration"/>
    <property type="evidence" value="ECO:0007669"/>
    <property type="project" value="TreeGrafter"/>
</dbReference>
<feature type="repeat" description="TNFR-Cys" evidence="1">
    <location>
        <begin position="112"/>
        <end position="154"/>
    </location>
</feature>
<organism evidence="4 5">
    <name type="scientific">Mastacembelus armatus</name>
    <name type="common">zig-zag eel</name>
    <dbReference type="NCBI Taxonomy" id="205130"/>
    <lineage>
        <taxon>Eukaryota</taxon>
        <taxon>Metazoa</taxon>
        <taxon>Chordata</taxon>
        <taxon>Craniata</taxon>
        <taxon>Vertebrata</taxon>
        <taxon>Euteleostomi</taxon>
        <taxon>Actinopterygii</taxon>
        <taxon>Neopterygii</taxon>
        <taxon>Teleostei</taxon>
        <taxon>Neoteleostei</taxon>
        <taxon>Acanthomorphata</taxon>
        <taxon>Anabantaria</taxon>
        <taxon>Synbranchiformes</taxon>
        <taxon>Mastacembelidae</taxon>
        <taxon>Mastacembelus</taxon>
    </lineage>
</organism>
<evidence type="ECO:0000313" key="4">
    <source>
        <dbReference type="Ensembl" id="ENSMAMP00000039057.1"/>
    </source>
</evidence>
<dbReference type="InterPro" id="IPR008063">
    <property type="entry name" value="Fas_rcpt"/>
</dbReference>
<feature type="transmembrane region" description="Helical" evidence="2">
    <location>
        <begin position="292"/>
        <end position="313"/>
    </location>
</feature>
<evidence type="ECO:0000256" key="2">
    <source>
        <dbReference type="SAM" id="Phobius"/>
    </source>
</evidence>
<sequence>MNSYYSYIYQTMLLHLEHYSFVPDGNVCMSISTELLDHLPYRILMSRRLHGEKCFHVYSLSSQILLMKFFSGHTLTCQQAEYQIDNECCPMCPPGNRVKTDCTEFRSTSCLPCTEGTFMNQPTGLKQCFSCAHCGKNSGLKIKRSCTFISDTVCEPLEGFYCIDSTGDGCEAAQKHKQCQPGQYISQKGTASTDTVCSDCSEGTFSDGTFESCRPHTQCDSVNLRLIKAGTASTDAECGEHSSTLMTGIVIGVIVVFMLMIGTSAYLIYYLKKKGPFKERTRNAENDAKVSFVLLLLILLNLVSVHCTLFKYMTPLFYQYFTKRNLLKEKKDQPPVKRCR</sequence>
<keyword evidence="2" id="KW-0472">Membrane</keyword>
<feature type="disulfide bond" evidence="1">
    <location>
        <begin position="113"/>
        <end position="128"/>
    </location>
</feature>
<evidence type="ECO:0000259" key="3">
    <source>
        <dbReference type="PROSITE" id="PS50050"/>
    </source>
</evidence>
<dbReference type="Proteomes" id="UP000261640">
    <property type="component" value="Unplaced"/>
</dbReference>
<dbReference type="SMART" id="SM00208">
    <property type="entry name" value="TNFR"/>
    <property type="match status" value="4"/>
</dbReference>
<dbReference type="GeneTree" id="ENSGT00950000183126"/>
<dbReference type="InParanoid" id="A0A7N8WQL6"/>
<evidence type="ECO:0000256" key="1">
    <source>
        <dbReference type="PROSITE-ProRule" id="PRU00206"/>
    </source>
</evidence>
<keyword evidence="5" id="KW-1185">Reference proteome</keyword>
<dbReference type="CDD" id="cd13405">
    <property type="entry name" value="TNFRSF14_teleost"/>
    <property type="match status" value="1"/>
</dbReference>
<feature type="transmembrane region" description="Helical" evidence="2">
    <location>
        <begin position="245"/>
        <end position="271"/>
    </location>
</feature>
<dbReference type="GO" id="GO:0002720">
    <property type="term" value="P:positive regulation of cytokine production involved in immune response"/>
    <property type="evidence" value="ECO:0007669"/>
    <property type="project" value="TreeGrafter"/>
</dbReference>
<dbReference type="Ensembl" id="ENSMAMT00000055535.1">
    <property type="protein sequence ID" value="ENSMAMP00000039057.1"/>
    <property type="gene ID" value="ENSMAMG00000015242.2"/>
</dbReference>
<reference evidence="4" key="2">
    <citation type="submission" date="2025-09" db="UniProtKB">
        <authorList>
            <consortium name="Ensembl"/>
        </authorList>
    </citation>
    <scope>IDENTIFICATION</scope>
</reference>
<evidence type="ECO:0000313" key="5">
    <source>
        <dbReference type="Proteomes" id="UP000261640"/>
    </source>
</evidence>
<dbReference type="GO" id="GO:0050829">
    <property type="term" value="P:defense response to Gram-negative bacterium"/>
    <property type="evidence" value="ECO:0007669"/>
    <property type="project" value="TreeGrafter"/>
</dbReference>
<dbReference type="PANTHER" id="PTHR46838:SF1">
    <property type="entry name" value="TUMOR NECROSIS FACTOR RECEPTOR SUPERFAMILY MEMBER 14"/>
    <property type="match status" value="1"/>
</dbReference>
<keyword evidence="2" id="KW-1133">Transmembrane helix</keyword>
<dbReference type="GO" id="GO:0046642">
    <property type="term" value="P:negative regulation of alpha-beta T cell proliferation"/>
    <property type="evidence" value="ECO:0007669"/>
    <property type="project" value="TreeGrafter"/>
</dbReference>
<dbReference type="PANTHER" id="PTHR46838">
    <property type="entry name" value="TUMOR NECROSIS FACTOR RECEPTOR SUPERFAMILY MEMBER 14"/>
    <property type="match status" value="1"/>
</dbReference>
<feature type="disulfide bond" evidence="1">
    <location>
        <begin position="89"/>
        <end position="102"/>
    </location>
</feature>
<dbReference type="FunFam" id="2.10.50.10:FF:000065">
    <property type="entry name" value="TNF receptor superfamily member 14"/>
    <property type="match status" value="1"/>
</dbReference>
<dbReference type="PRINTS" id="PR01680">
    <property type="entry name" value="TNFACTORR6"/>
</dbReference>
<dbReference type="Gene3D" id="2.10.50.10">
    <property type="entry name" value="Tumor Necrosis Factor Receptor, subunit A, domain 2"/>
    <property type="match status" value="3"/>
</dbReference>
<feature type="disulfide bond" evidence="1">
    <location>
        <begin position="92"/>
        <end position="110"/>
    </location>
</feature>
<keyword evidence="1" id="KW-1015">Disulfide bond</keyword>
<feature type="repeat" description="TNFR-Cys" evidence="1">
    <location>
        <begin position="76"/>
        <end position="110"/>
    </location>
</feature>
<dbReference type="GO" id="GO:0004888">
    <property type="term" value="F:transmembrane signaling receptor activity"/>
    <property type="evidence" value="ECO:0007669"/>
    <property type="project" value="InterPro"/>
</dbReference>
<feature type="domain" description="TNFR-Cys" evidence="3">
    <location>
        <begin position="112"/>
        <end position="154"/>
    </location>
</feature>
<dbReference type="AlphaFoldDB" id="A0A7N8WQL6"/>
<name>A0A7N8WQL6_9TELE</name>
<dbReference type="GO" id="GO:0006915">
    <property type="term" value="P:apoptotic process"/>
    <property type="evidence" value="ECO:0007669"/>
    <property type="project" value="InterPro"/>
</dbReference>
<protein>
    <submittedName>
        <fullName evidence="4">Tumor necrosis factor receptor superfamily member 14-like</fullName>
    </submittedName>
</protein>
<reference evidence="4" key="1">
    <citation type="submission" date="2025-08" db="UniProtKB">
        <authorList>
            <consortium name="Ensembl"/>
        </authorList>
    </citation>
    <scope>IDENTIFICATION</scope>
</reference>
<dbReference type="GO" id="GO:0009897">
    <property type="term" value="C:external side of plasma membrane"/>
    <property type="evidence" value="ECO:0007669"/>
    <property type="project" value="TreeGrafter"/>
</dbReference>
<accession>A0A7N8WQL6</accession>
<dbReference type="SUPFAM" id="SSF57586">
    <property type="entry name" value="TNF receptor-like"/>
    <property type="match status" value="2"/>
</dbReference>
<keyword evidence="2" id="KW-0812">Transmembrane</keyword>
<dbReference type="GO" id="GO:0006955">
    <property type="term" value="P:immune response"/>
    <property type="evidence" value="ECO:0007669"/>
    <property type="project" value="InterPro"/>
</dbReference>
<dbReference type="Pfam" id="PF00020">
    <property type="entry name" value="TNFR_c6"/>
    <property type="match status" value="2"/>
</dbReference>
<comment type="caution">
    <text evidence="1">Lacks conserved residue(s) required for the propagation of feature annotation.</text>
</comment>
<dbReference type="FunFam" id="2.10.50.10:FF:000007">
    <property type="entry name" value="TNF receptor superfamily member 14"/>
    <property type="match status" value="1"/>
</dbReference>
<feature type="domain" description="TNFR-Cys" evidence="3">
    <location>
        <begin position="76"/>
        <end position="110"/>
    </location>
</feature>
<dbReference type="FunCoup" id="A0A7N8WQL6">
    <property type="interactions" value="1092"/>
</dbReference>
<dbReference type="InterPro" id="IPR001368">
    <property type="entry name" value="TNFR/NGFR_Cys_rich_reg"/>
</dbReference>
<proteinExistence type="predicted"/>
<dbReference type="CDD" id="cd00185">
    <property type="entry name" value="TNFRSF"/>
    <property type="match status" value="1"/>
</dbReference>